<dbReference type="EMBL" id="JBHSAP010000009">
    <property type="protein sequence ID" value="MFC4076947.1"/>
    <property type="molecule type" value="Genomic_DNA"/>
</dbReference>
<feature type="transmembrane region" description="Helical" evidence="1">
    <location>
        <begin position="171"/>
        <end position="192"/>
    </location>
</feature>
<proteinExistence type="predicted"/>
<feature type="transmembrane region" description="Helical" evidence="1">
    <location>
        <begin position="128"/>
        <end position="151"/>
    </location>
</feature>
<accession>A0ABV8JJH6</accession>
<sequence>MNENMPLVALIKKDFRLLIPWFIAAAGLTAARGIWLGIGLAQEEAPVSMITIVSAGHSYLASANLFFTGLVNVPFKYQHTIPDHLLQIGLQASLILWATLNLSAFLIFLSSFYGWLKSYMGIPWSRAISGISTSTVIFLIGYLRTTAFWGALTKWGPELPFQDPIGVNGHFLHLGAMVFDLIIMGLFLFVSIQLNEKRAEV</sequence>
<name>A0ABV8JJH6_9BACL</name>
<organism evidence="2 3">
    <name type="scientific">Salinithrix halophila</name>
    <dbReference type="NCBI Taxonomy" id="1485204"/>
    <lineage>
        <taxon>Bacteria</taxon>
        <taxon>Bacillati</taxon>
        <taxon>Bacillota</taxon>
        <taxon>Bacilli</taxon>
        <taxon>Bacillales</taxon>
        <taxon>Thermoactinomycetaceae</taxon>
        <taxon>Salinithrix</taxon>
    </lineage>
</organism>
<reference evidence="3" key="1">
    <citation type="journal article" date="2019" name="Int. J. Syst. Evol. Microbiol.">
        <title>The Global Catalogue of Microorganisms (GCM) 10K type strain sequencing project: providing services to taxonomists for standard genome sequencing and annotation.</title>
        <authorList>
            <consortium name="The Broad Institute Genomics Platform"/>
            <consortium name="The Broad Institute Genome Sequencing Center for Infectious Disease"/>
            <person name="Wu L."/>
            <person name="Ma J."/>
        </authorList>
    </citation>
    <scope>NUCLEOTIDE SEQUENCE [LARGE SCALE GENOMIC DNA]</scope>
    <source>
        <strain evidence="3">IBRC-M 10813</strain>
    </source>
</reference>
<evidence type="ECO:0000313" key="3">
    <source>
        <dbReference type="Proteomes" id="UP001595843"/>
    </source>
</evidence>
<keyword evidence="1" id="KW-0472">Membrane</keyword>
<evidence type="ECO:0000256" key="1">
    <source>
        <dbReference type="SAM" id="Phobius"/>
    </source>
</evidence>
<feature type="transmembrane region" description="Helical" evidence="1">
    <location>
        <begin position="20"/>
        <end position="40"/>
    </location>
</feature>
<feature type="transmembrane region" description="Helical" evidence="1">
    <location>
        <begin position="95"/>
        <end position="116"/>
    </location>
</feature>
<evidence type="ECO:0000313" key="2">
    <source>
        <dbReference type="EMBL" id="MFC4076947.1"/>
    </source>
</evidence>
<comment type="caution">
    <text evidence="2">The sequence shown here is derived from an EMBL/GenBank/DDBJ whole genome shotgun (WGS) entry which is preliminary data.</text>
</comment>
<gene>
    <name evidence="2" type="ORF">ACFOUO_08990</name>
</gene>
<protein>
    <submittedName>
        <fullName evidence="2">Uncharacterized protein</fullName>
    </submittedName>
</protein>
<dbReference type="Proteomes" id="UP001595843">
    <property type="component" value="Unassembled WGS sequence"/>
</dbReference>
<keyword evidence="3" id="KW-1185">Reference proteome</keyword>
<keyword evidence="1" id="KW-1133">Transmembrane helix</keyword>
<keyword evidence="1" id="KW-0812">Transmembrane</keyword>
<dbReference type="RefSeq" id="WP_380704339.1">
    <property type="nucleotide sequence ID" value="NZ_JBHSAP010000009.1"/>
</dbReference>